<dbReference type="Gene3D" id="3.40.190.10">
    <property type="entry name" value="Periplasmic binding protein-like II"/>
    <property type="match status" value="1"/>
</dbReference>
<dbReference type="Proteomes" id="UP000650466">
    <property type="component" value="Unassembled WGS sequence"/>
</dbReference>
<dbReference type="InterPro" id="IPR006059">
    <property type="entry name" value="SBP"/>
</dbReference>
<dbReference type="InterPro" id="IPR050490">
    <property type="entry name" value="Bact_solute-bd_prot1"/>
</dbReference>
<evidence type="ECO:0000256" key="2">
    <source>
        <dbReference type="ARBA" id="ARBA00008520"/>
    </source>
</evidence>
<gene>
    <name evidence="5" type="ORF">ICC18_30680</name>
</gene>
<sequence length="377" mass="42614">MNKVQIRYLTQFEHVEHLLKAKESFEALHPKVEIVIEQAADNFESMRVFQSEAPDIMDSGGWWIFNQKGVFLDLLPYVRDTPGLEADLNPGIMRVATKDGTLPGLPIDVAVPLILYNKRMFDAAGIPYPTEDWTWDDMMAIASKLTLRNPSGVATQFGFGTGPDIENYEPFIMRNGGSYLTPDGSTARGSIDSEASVEAFRKIIEMYREHKVTRKPGEPSEAGELHQGFALVFGFTWFAGGLERAGIGEQYGVVGLPHMPGGVEANMIYMGASGVTTKSKHPEIAWAFLKHYILERSENFQKPRTLPITRTLSEQSGMSRHWLWSRYLKELDSVQVSGFYMNEKWNTSRQLINEDINKMINDGADVRLMLKSWTRYS</sequence>
<evidence type="ECO:0000256" key="3">
    <source>
        <dbReference type="ARBA" id="ARBA00022448"/>
    </source>
</evidence>
<dbReference type="Pfam" id="PF01547">
    <property type="entry name" value="SBP_bac_1"/>
    <property type="match status" value="1"/>
</dbReference>
<comment type="subcellular location">
    <subcellularLocation>
        <location evidence="1">Cell envelope</location>
    </subcellularLocation>
</comment>
<dbReference type="EMBL" id="JACVVD010000019">
    <property type="protein sequence ID" value="MBD0384409.1"/>
    <property type="molecule type" value="Genomic_DNA"/>
</dbReference>
<comment type="caution">
    <text evidence="5">The sequence shown here is derived from an EMBL/GenBank/DDBJ whole genome shotgun (WGS) entry which is preliminary data.</text>
</comment>
<dbReference type="PANTHER" id="PTHR43649">
    <property type="entry name" value="ARABINOSE-BINDING PROTEIN-RELATED"/>
    <property type="match status" value="1"/>
</dbReference>
<dbReference type="RefSeq" id="WP_188178186.1">
    <property type="nucleotide sequence ID" value="NZ_JACVVD010000019.1"/>
</dbReference>
<name>A0A926KUJ7_9BACL</name>
<evidence type="ECO:0000313" key="5">
    <source>
        <dbReference type="EMBL" id="MBD0384409.1"/>
    </source>
</evidence>
<keyword evidence="3" id="KW-0813">Transport</keyword>
<dbReference type="GO" id="GO:0030313">
    <property type="term" value="C:cell envelope"/>
    <property type="evidence" value="ECO:0007669"/>
    <property type="project" value="UniProtKB-SubCell"/>
</dbReference>
<keyword evidence="6" id="KW-1185">Reference proteome</keyword>
<comment type="similarity">
    <text evidence="2">Belongs to the bacterial solute-binding protein 1 family.</text>
</comment>
<accession>A0A926KUJ7</accession>
<reference evidence="5" key="1">
    <citation type="submission" date="2020-09" db="EMBL/GenBank/DDBJ databases">
        <title>Draft Genome Sequence of Paenibacillus sp. WST5.</title>
        <authorList>
            <person name="Bao Z."/>
        </authorList>
    </citation>
    <scope>NUCLEOTIDE SEQUENCE</scope>
    <source>
        <strain evidence="5">WST5</strain>
    </source>
</reference>
<keyword evidence="4" id="KW-0732">Signal</keyword>
<evidence type="ECO:0000313" key="6">
    <source>
        <dbReference type="Proteomes" id="UP000650466"/>
    </source>
</evidence>
<evidence type="ECO:0000256" key="1">
    <source>
        <dbReference type="ARBA" id="ARBA00004196"/>
    </source>
</evidence>
<dbReference type="AlphaFoldDB" id="A0A926KUJ7"/>
<dbReference type="PANTHER" id="PTHR43649:SF31">
    <property type="entry name" value="SN-GLYCEROL-3-PHOSPHATE-BINDING PERIPLASMIC PROTEIN UGPB"/>
    <property type="match status" value="1"/>
</dbReference>
<dbReference type="SUPFAM" id="SSF53850">
    <property type="entry name" value="Periplasmic binding protein-like II"/>
    <property type="match status" value="1"/>
</dbReference>
<proteinExistence type="inferred from homology"/>
<organism evidence="5 6">
    <name type="scientific">Paenibacillus sedimenti</name>
    <dbReference type="NCBI Taxonomy" id="2770274"/>
    <lineage>
        <taxon>Bacteria</taxon>
        <taxon>Bacillati</taxon>
        <taxon>Bacillota</taxon>
        <taxon>Bacilli</taxon>
        <taxon>Bacillales</taxon>
        <taxon>Paenibacillaceae</taxon>
        <taxon>Paenibacillus</taxon>
    </lineage>
</organism>
<evidence type="ECO:0000256" key="4">
    <source>
        <dbReference type="ARBA" id="ARBA00022729"/>
    </source>
</evidence>
<protein>
    <submittedName>
        <fullName evidence="5">Extracellular solute-binding protein</fullName>
    </submittedName>
</protein>